<dbReference type="Gene3D" id="3.40.930.10">
    <property type="entry name" value="Mannitol-specific EII, Chain A"/>
    <property type="match status" value="1"/>
</dbReference>
<keyword evidence="2" id="KW-0677">Repeat</keyword>
<gene>
    <name evidence="6" type="ORF">E4U82_18585</name>
</gene>
<dbReference type="Pfam" id="PF00874">
    <property type="entry name" value="PRD"/>
    <property type="match status" value="2"/>
</dbReference>
<name>A0A4Y9A6H2_9BACI</name>
<evidence type="ECO:0000259" key="5">
    <source>
        <dbReference type="PROSITE" id="PS51372"/>
    </source>
</evidence>
<dbReference type="InterPro" id="IPR011608">
    <property type="entry name" value="PRD"/>
</dbReference>
<sequence length="707" mass="82135">MDQRSTVVLSNIVKADSYISVEKLANLLNVSRRTIYNDLDKINHWLKDQNLSQVKQVRGKGLYLEGSVKNQLWKKVNPSDTSYYEYSKSERRAWIYIWLAGRSKPYFLDSFQNLFRVSRNTVIEDIKKLKEELDVNQVKLVAERNQGYKIEGNEIIIRRLLLQYLSDVIPKEFWLNFVKDLEEAYLNETHRGIQPYLILAADDLYEIKNDLNHYERQVEVEITDDVRNDLVVWFYFFVQRIEQGHYAEVDPAEREVIHSTKEFAGAKKMCDRLSAYFQLEIPAEEIDYFTRYLLSAKVNYNLNLQLENQEMKQLTAVVEKMVYDFQKYAAVAFPDQQRMIRNLLLHLKPTYYRIKYGIRIENILKKAVKNNYPEIFHLTKKVIHHVENLMDQKIDENEIAFIAMHFGGWLRKEGVVLEPKRKKLLIVCTNGLGTSRLLESQLEGLFSDVDISGVTSLREYKEIDNLPAIADFIISTIVLPDRGIPVFVVNPVLNNEDKEKLLKKVNSLFEGGSHQQTMSVDTVMDMIRRYAVIQDEKSLRNELKTYFYTPIPMNSGYNKPDLLELLPENRITVEECTGSWEEAIFTAARPLLDQKYITSNYIEKMTQMVKDAGPYIVISDQIALPHANPNEGVNKTGMSLLLLDKGIDLLGKSVRMIIVLASIDNEQHLKALSQLTQLFSDKSAKDKVMRSGSRAELIKLIQSYFKE</sequence>
<dbReference type="GO" id="GO:0009401">
    <property type="term" value="P:phosphoenolpyruvate-dependent sugar phosphotransferase system"/>
    <property type="evidence" value="ECO:0007669"/>
    <property type="project" value="InterPro"/>
</dbReference>
<feature type="domain" description="PTS EIIA type-2" evidence="3">
    <location>
        <begin position="564"/>
        <end position="704"/>
    </location>
</feature>
<dbReference type="InterPro" id="IPR036634">
    <property type="entry name" value="PRD_sf"/>
</dbReference>
<evidence type="ECO:0000256" key="1">
    <source>
        <dbReference type="ARBA" id="ARBA00022679"/>
    </source>
</evidence>
<dbReference type="InterPro" id="IPR013196">
    <property type="entry name" value="HTH_11"/>
</dbReference>
<dbReference type="PANTHER" id="PTHR30185">
    <property type="entry name" value="CRYPTIC BETA-GLUCOSIDE BGL OPERON ANTITERMINATOR"/>
    <property type="match status" value="1"/>
</dbReference>
<dbReference type="Gene3D" id="3.40.50.2300">
    <property type="match status" value="1"/>
</dbReference>
<protein>
    <submittedName>
        <fullName evidence="6">BglG family transcription antiterminator</fullName>
    </submittedName>
</protein>
<feature type="domain" description="PRD" evidence="5">
    <location>
        <begin position="309"/>
        <end position="416"/>
    </location>
</feature>
<evidence type="ECO:0000259" key="4">
    <source>
        <dbReference type="PROSITE" id="PS51099"/>
    </source>
</evidence>
<comment type="caution">
    <text evidence="6">The sequence shown here is derived from an EMBL/GenBank/DDBJ whole genome shotgun (WGS) entry which is preliminary data.</text>
</comment>
<dbReference type="Proteomes" id="UP000298484">
    <property type="component" value="Unassembled WGS sequence"/>
</dbReference>
<dbReference type="RefSeq" id="WP_135111744.1">
    <property type="nucleotide sequence ID" value="NZ_SRHY01000063.1"/>
</dbReference>
<dbReference type="InterPro" id="IPR013011">
    <property type="entry name" value="PTS_EIIB_2"/>
</dbReference>
<keyword evidence="7" id="KW-1185">Reference proteome</keyword>
<dbReference type="InterPro" id="IPR036390">
    <property type="entry name" value="WH_DNA-bd_sf"/>
</dbReference>
<dbReference type="SUPFAM" id="SSF63520">
    <property type="entry name" value="PTS-regulatory domain, PRD"/>
    <property type="match status" value="2"/>
</dbReference>
<dbReference type="Gene3D" id="1.10.1790.10">
    <property type="entry name" value="PRD domain"/>
    <property type="match status" value="2"/>
</dbReference>
<dbReference type="InterPro" id="IPR050661">
    <property type="entry name" value="BglG_antiterminators"/>
</dbReference>
<dbReference type="Gene3D" id="1.10.10.10">
    <property type="entry name" value="Winged helix-like DNA-binding domain superfamily/Winged helix DNA-binding domain"/>
    <property type="match status" value="2"/>
</dbReference>
<evidence type="ECO:0000256" key="2">
    <source>
        <dbReference type="ARBA" id="ARBA00022737"/>
    </source>
</evidence>
<dbReference type="AlphaFoldDB" id="A0A4Y9A6H2"/>
<evidence type="ECO:0000313" key="6">
    <source>
        <dbReference type="EMBL" id="TFJ91256.1"/>
    </source>
</evidence>
<dbReference type="SUPFAM" id="SSF52794">
    <property type="entry name" value="PTS system IIB component-like"/>
    <property type="match status" value="1"/>
</dbReference>
<dbReference type="PROSITE" id="PS51099">
    <property type="entry name" value="PTS_EIIB_TYPE_2"/>
    <property type="match status" value="1"/>
</dbReference>
<dbReference type="CDD" id="cd05568">
    <property type="entry name" value="PTS_IIB_bgl_like"/>
    <property type="match status" value="1"/>
</dbReference>
<feature type="domain" description="PRD" evidence="5">
    <location>
        <begin position="198"/>
        <end position="303"/>
    </location>
</feature>
<dbReference type="SUPFAM" id="SSF55804">
    <property type="entry name" value="Phoshotransferase/anion transport protein"/>
    <property type="match status" value="1"/>
</dbReference>
<dbReference type="PROSITE" id="PS51094">
    <property type="entry name" value="PTS_EIIA_TYPE_2"/>
    <property type="match status" value="1"/>
</dbReference>
<evidence type="ECO:0000313" key="7">
    <source>
        <dbReference type="Proteomes" id="UP000298484"/>
    </source>
</evidence>
<organism evidence="6 7">
    <name type="scientific">Lentibacillus salicampi</name>
    <dbReference type="NCBI Taxonomy" id="175306"/>
    <lineage>
        <taxon>Bacteria</taxon>
        <taxon>Bacillati</taxon>
        <taxon>Bacillota</taxon>
        <taxon>Bacilli</taxon>
        <taxon>Bacillales</taxon>
        <taxon>Bacillaceae</taxon>
        <taxon>Lentibacillus</taxon>
    </lineage>
</organism>
<dbReference type="InterPro" id="IPR016152">
    <property type="entry name" value="PTrfase/Anion_transptr"/>
</dbReference>
<dbReference type="GO" id="GO:0006355">
    <property type="term" value="P:regulation of DNA-templated transcription"/>
    <property type="evidence" value="ECO:0007669"/>
    <property type="project" value="InterPro"/>
</dbReference>
<dbReference type="OrthoDB" id="369398at2"/>
<dbReference type="CDD" id="cd00211">
    <property type="entry name" value="PTS_IIA_fru"/>
    <property type="match status" value="1"/>
</dbReference>
<dbReference type="PROSITE" id="PS51372">
    <property type="entry name" value="PRD_2"/>
    <property type="match status" value="2"/>
</dbReference>
<reference evidence="6 7" key="1">
    <citation type="submission" date="2019-03" db="EMBL/GenBank/DDBJ databases">
        <title>Genome sequence of Lentibacillus salicampi ATCC BAA-719.</title>
        <authorList>
            <person name="Maclea K.S."/>
            <person name="Simoes Junior M."/>
        </authorList>
    </citation>
    <scope>NUCLEOTIDE SEQUENCE [LARGE SCALE GENOMIC DNA]</scope>
    <source>
        <strain evidence="6 7">ATCC BAA-719</strain>
    </source>
</reference>
<dbReference type="PANTHER" id="PTHR30185:SF9">
    <property type="entry name" value="MANNITOL-SPECIFIC PHOSPHOTRANSFERASE ENZYME IIA COMPONENT"/>
    <property type="match status" value="1"/>
</dbReference>
<dbReference type="SUPFAM" id="SSF46785">
    <property type="entry name" value="Winged helix' DNA-binding domain"/>
    <property type="match status" value="1"/>
</dbReference>
<feature type="domain" description="PTS EIIB type-2" evidence="4">
    <location>
        <begin position="422"/>
        <end position="513"/>
    </location>
</feature>
<dbReference type="Pfam" id="PF08279">
    <property type="entry name" value="HTH_11"/>
    <property type="match status" value="1"/>
</dbReference>
<proteinExistence type="predicted"/>
<dbReference type="EMBL" id="SRHY01000063">
    <property type="protein sequence ID" value="TFJ91256.1"/>
    <property type="molecule type" value="Genomic_DNA"/>
</dbReference>
<dbReference type="GO" id="GO:0008982">
    <property type="term" value="F:protein-N(PI)-phosphohistidine-sugar phosphotransferase activity"/>
    <property type="evidence" value="ECO:0007669"/>
    <property type="project" value="InterPro"/>
</dbReference>
<dbReference type="InterPro" id="IPR036095">
    <property type="entry name" value="PTS_EIIB-like_sf"/>
</dbReference>
<keyword evidence="1" id="KW-0808">Transferase</keyword>
<evidence type="ECO:0000259" key="3">
    <source>
        <dbReference type="PROSITE" id="PS51094"/>
    </source>
</evidence>
<dbReference type="InterPro" id="IPR002178">
    <property type="entry name" value="PTS_EIIA_type-2_dom"/>
</dbReference>
<dbReference type="Pfam" id="PF00359">
    <property type="entry name" value="PTS_EIIA_2"/>
    <property type="match status" value="1"/>
</dbReference>
<accession>A0A4Y9A6H2</accession>
<dbReference type="InterPro" id="IPR036388">
    <property type="entry name" value="WH-like_DNA-bd_sf"/>
</dbReference>